<dbReference type="EMBL" id="MH138072">
    <property type="protein sequence ID" value="AWB36076.1"/>
    <property type="molecule type" value="Genomic_DNA"/>
</dbReference>
<sequence length="138" mass="16173">MKTTTKIKKIRKKIIKEIETFLVNKVPMENNTKHSFLLTWILTNLNIDVSNSDSDVTQLAYAVFLLSLIATLCFLNVLGYFSAYYFIQKGNYEERYPKLTRFINYFKKVNFVFLIIEVLICLFCLSSLALFSLLILFK</sequence>
<dbReference type="GeneID" id="36940489"/>
<organism evidence="2">
    <name type="scientific">Russula compacta</name>
    <dbReference type="NCBI Taxonomy" id="40490"/>
    <lineage>
        <taxon>Eukaryota</taxon>
        <taxon>Fungi</taxon>
        <taxon>Dikarya</taxon>
        <taxon>Basidiomycota</taxon>
        <taxon>Agaricomycotina</taxon>
        <taxon>Agaricomycetes</taxon>
        <taxon>Russulales</taxon>
        <taxon>Russulaceae</taxon>
        <taxon>Russula</taxon>
    </lineage>
</organism>
<feature type="transmembrane region" description="Helical" evidence="1">
    <location>
        <begin position="108"/>
        <end position="137"/>
    </location>
</feature>
<evidence type="ECO:0000313" key="2">
    <source>
        <dbReference type="EMBL" id="AWB36076.1"/>
    </source>
</evidence>
<name>A0A2S0U3L3_9AGAM</name>
<gene>
    <name evidence="2" type="primary">orf138</name>
</gene>
<dbReference type="RefSeq" id="YP_009487174.1">
    <property type="nucleotide sequence ID" value="NC_037773.1"/>
</dbReference>
<reference evidence="2" key="1">
    <citation type="journal article" date="2018" name="Int. J. Biol. Macromol.">
        <title>Characterization and comparative mitogenomic analysis of six newly sequenced mitochondrial genomes from ectomycorrhizal fungi (Russula) and phylogenetic analysis of the Agaricomycetes.</title>
        <authorList>
            <person name="Li Q."/>
            <person name="Wang Q."/>
            <person name="Chen C."/>
            <person name="Jin X."/>
            <person name="Chen Z."/>
            <person name="Xiong C."/>
            <person name="Li P."/>
            <person name="Zhao J."/>
            <person name="Huang W."/>
        </authorList>
    </citation>
    <scope>NUCLEOTIDE SEQUENCE</scope>
</reference>
<keyword evidence="1" id="KW-1133">Transmembrane helix</keyword>
<feature type="transmembrane region" description="Helical" evidence="1">
    <location>
        <begin position="59"/>
        <end position="87"/>
    </location>
</feature>
<proteinExistence type="predicted"/>
<evidence type="ECO:0000256" key="1">
    <source>
        <dbReference type="SAM" id="Phobius"/>
    </source>
</evidence>
<keyword evidence="1" id="KW-0812">Transmembrane</keyword>
<accession>A0A2S0U3L3</accession>
<keyword evidence="2" id="KW-0496">Mitochondrion</keyword>
<dbReference type="AlphaFoldDB" id="A0A2S0U3L3"/>
<protein>
    <submittedName>
        <fullName evidence="2">Uncharacterized protein</fullName>
    </submittedName>
</protein>
<keyword evidence="1" id="KW-0472">Membrane</keyword>
<geneLocation type="mitochondrion" evidence="2"/>